<dbReference type="InterPro" id="IPR036312">
    <property type="entry name" value="Bifun_inhib/LTP/seed_sf"/>
</dbReference>
<feature type="compositionally biased region" description="Low complexity" evidence="5">
    <location>
        <begin position="121"/>
        <end position="145"/>
    </location>
</feature>
<keyword evidence="3" id="KW-1015">Disulfide bond</keyword>
<evidence type="ECO:0000313" key="8">
    <source>
        <dbReference type="EMBL" id="KAF9622593.1"/>
    </source>
</evidence>
<evidence type="ECO:0000256" key="3">
    <source>
        <dbReference type="ARBA" id="ARBA00023157"/>
    </source>
</evidence>
<dbReference type="OrthoDB" id="1914452at2759"/>
<feature type="region of interest" description="Disordered" evidence="5">
    <location>
        <begin position="119"/>
        <end position="181"/>
    </location>
</feature>
<gene>
    <name evidence="8" type="ORF">IFM89_032492</name>
</gene>
<sequence>MEATKWLGRENALLMMVLLISIMPSNSQITTPCTASMISSFTPCMNFITGSTANGSGLPTSQCCGSVRTLLSSGMDCACLLLTANVPFQLPINRTLSISLPRACKVGGVPVQCKGSAAPLPSQVPVSDGPSPSPSALTPTASSIPESTSPALAPQSDTTDLIPTASSPADSNTPVSIPGRRPVVTPNAAAKTSHISSPYILFVLGVLVLNYY</sequence>
<dbReference type="SMART" id="SM00499">
    <property type="entry name" value="AAI"/>
    <property type="match status" value="1"/>
</dbReference>
<dbReference type="CDD" id="cd00010">
    <property type="entry name" value="AAI_LTSS"/>
    <property type="match status" value="1"/>
</dbReference>
<proteinExistence type="inferred from homology"/>
<comment type="caution">
    <text evidence="8">The sequence shown here is derived from an EMBL/GenBank/DDBJ whole genome shotgun (WGS) entry which is preliminary data.</text>
</comment>
<accession>A0A835IT56</accession>
<dbReference type="AlphaFoldDB" id="A0A835IT56"/>
<dbReference type="Pfam" id="PF14368">
    <property type="entry name" value="LTP_2"/>
    <property type="match status" value="1"/>
</dbReference>
<dbReference type="PANTHER" id="PTHR33044">
    <property type="entry name" value="BIFUNCTIONAL INHIBITOR/LIPID-TRANSFER PROTEIN/SEED STORAGE 2S ALBUMIN SUPERFAMILY PROTEIN-RELATED"/>
    <property type="match status" value="1"/>
</dbReference>
<evidence type="ECO:0000256" key="6">
    <source>
        <dbReference type="SAM" id="SignalP"/>
    </source>
</evidence>
<protein>
    <recommendedName>
        <fullName evidence="7">Bifunctional inhibitor/plant lipid transfer protein/seed storage helical domain-containing protein</fullName>
    </recommendedName>
</protein>
<evidence type="ECO:0000256" key="4">
    <source>
        <dbReference type="ARBA" id="ARBA00023180"/>
    </source>
</evidence>
<feature type="signal peptide" evidence="6">
    <location>
        <begin position="1"/>
        <end position="27"/>
    </location>
</feature>
<feature type="chain" id="PRO_5032658252" description="Bifunctional inhibitor/plant lipid transfer protein/seed storage helical domain-containing protein" evidence="6">
    <location>
        <begin position="28"/>
        <end position="212"/>
    </location>
</feature>
<keyword evidence="4" id="KW-0325">Glycoprotein</keyword>
<name>A0A835IT56_9MAGN</name>
<dbReference type="EMBL" id="JADFTS010000002">
    <property type="protein sequence ID" value="KAF9622593.1"/>
    <property type="molecule type" value="Genomic_DNA"/>
</dbReference>
<evidence type="ECO:0000256" key="5">
    <source>
        <dbReference type="SAM" id="MobiDB-lite"/>
    </source>
</evidence>
<dbReference type="Proteomes" id="UP000631114">
    <property type="component" value="Unassembled WGS sequence"/>
</dbReference>
<evidence type="ECO:0000256" key="2">
    <source>
        <dbReference type="ARBA" id="ARBA00022729"/>
    </source>
</evidence>
<feature type="compositionally biased region" description="Polar residues" evidence="5">
    <location>
        <begin position="146"/>
        <end position="175"/>
    </location>
</feature>
<evidence type="ECO:0000313" key="9">
    <source>
        <dbReference type="Proteomes" id="UP000631114"/>
    </source>
</evidence>
<dbReference type="InterPro" id="IPR016140">
    <property type="entry name" value="Bifunc_inhib/LTP/seed_store"/>
</dbReference>
<organism evidence="8 9">
    <name type="scientific">Coptis chinensis</name>
    <dbReference type="NCBI Taxonomy" id="261450"/>
    <lineage>
        <taxon>Eukaryota</taxon>
        <taxon>Viridiplantae</taxon>
        <taxon>Streptophyta</taxon>
        <taxon>Embryophyta</taxon>
        <taxon>Tracheophyta</taxon>
        <taxon>Spermatophyta</taxon>
        <taxon>Magnoliopsida</taxon>
        <taxon>Ranunculales</taxon>
        <taxon>Ranunculaceae</taxon>
        <taxon>Coptidoideae</taxon>
        <taxon>Coptis</taxon>
    </lineage>
</organism>
<feature type="domain" description="Bifunctional inhibitor/plant lipid transfer protein/seed storage helical" evidence="7">
    <location>
        <begin position="33"/>
        <end position="113"/>
    </location>
</feature>
<evidence type="ECO:0000256" key="1">
    <source>
        <dbReference type="ARBA" id="ARBA00009748"/>
    </source>
</evidence>
<dbReference type="InterPro" id="IPR043325">
    <property type="entry name" value="LTSS"/>
</dbReference>
<dbReference type="Gene3D" id="1.10.110.10">
    <property type="entry name" value="Plant lipid-transfer and hydrophobic proteins"/>
    <property type="match status" value="1"/>
</dbReference>
<reference evidence="8 9" key="1">
    <citation type="submission" date="2020-10" db="EMBL/GenBank/DDBJ databases">
        <title>The Coptis chinensis genome and diversification of protoberbering-type alkaloids.</title>
        <authorList>
            <person name="Wang B."/>
            <person name="Shu S."/>
            <person name="Song C."/>
            <person name="Liu Y."/>
        </authorList>
    </citation>
    <scope>NUCLEOTIDE SEQUENCE [LARGE SCALE GENOMIC DNA]</scope>
    <source>
        <strain evidence="8">HL-2020</strain>
        <tissue evidence="8">Leaf</tissue>
    </source>
</reference>
<keyword evidence="2 6" id="KW-0732">Signal</keyword>
<dbReference type="SUPFAM" id="SSF47699">
    <property type="entry name" value="Bifunctional inhibitor/lipid-transfer protein/seed storage 2S albumin"/>
    <property type="match status" value="1"/>
</dbReference>
<evidence type="ECO:0000259" key="7">
    <source>
        <dbReference type="SMART" id="SM00499"/>
    </source>
</evidence>
<keyword evidence="9" id="KW-1185">Reference proteome</keyword>
<comment type="similarity">
    <text evidence="1">Belongs to the plant LTP family.</text>
</comment>